<keyword evidence="4" id="KW-1185">Reference proteome</keyword>
<feature type="region of interest" description="Disordered" evidence="1">
    <location>
        <begin position="44"/>
        <end position="89"/>
    </location>
</feature>
<evidence type="ECO:0000313" key="3">
    <source>
        <dbReference type="EMBL" id="KAL2632401.1"/>
    </source>
</evidence>
<dbReference type="Pfam" id="PF00931">
    <property type="entry name" value="NB-ARC"/>
    <property type="match status" value="1"/>
</dbReference>
<dbReference type="Gene3D" id="3.40.50.300">
    <property type="entry name" value="P-loop containing nucleotide triphosphate hydrolases"/>
    <property type="match status" value="1"/>
</dbReference>
<organism evidence="3 4">
    <name type="scientific">Riccia fluitans</name>
    <dbReference type="NCBI Taxonomy" id="41844"/>
    <lineage>
        <taxon>Eukaryota</taxon>
        <taxon>Viridiplantae</taxon>
        <taxon>Streptophyta</taxon>
        <taxon>Embryophyta</taxon>
        <taxon>Marchantiophyta</taxon>
        <taxon>Marchantiopsida</taxon>
        <taxon>Marchantiidae</taxon>
        <taxon>Marchantiales</taxon>
        <taxon>Ricciaceae</taxon>
        <taxon>Riccia</taxon>
    </lineage>
</organism>
<dbReference type="InterPro" id="IPR044974">
    <property type="entry name" value="Disease_R_plants"/>
</dbReference>
<dbReference type="PRINTS" id="PR00364">
    <property type="entry name" value="DISEASERSIST"/>
</dbReference>
<dbReference type="PANTHER" id="PTHR11017:SF385">
    <property type="entry name" value="DISEASE RESISTANCE PROTEIN (TIR-NBS-LRR CLASS)-RELATED"/>
    <property type="match status" value="1"/>
</dbReference>
<name>A0ABD1YNP5_9MARC</name>
<comment type="caution">
    <text evidence="3">The sequence shown here is derived from an EMBL/GenBank/DDBJ whole genome shotgun (WGS) entry which is preliminary data.</text>
</comment>
<dbReference type="EMBL" id="JBHFFA010000004">
    <property type="protein sequence ID" value="KAL2632401.1"/>
    <property type="molecule type" value="Genomic_DNA"/>
</dbReference>
<feature type="domain" description="NB-ARC" evidence="2">
    <location>
        <begin position="211"/>
        <end position="361"/>
    </location>
</feature>
<feature type="compositionally biased region" description="Low complexity" evidence="1">
    <location>
        <begin position="79"/>
        <end position="89"/>
    </location>
</feature>
<dbReference type="InterPro" id="IPR027417">
    <property type="entry name" value="P-loop_NTPase"/>
</dbReference>
<evidence type="ECO:0000313" key="4">
    <source>
        <dbReference type="Proteomes" id="UP001605036"/>
    </source>
</evidence>
<evidence type="ECO:0000256" key="1">
    <source>
        <dbReference type="SAM" id="MobiDB-lite"/>
    </source>
</evidence>
<dbReference type="Gene3D" id="1.10.8.430">
    <property type="entry name" value="Helical domain of apoptotic protease-activating factors"/>
    <property type="match status" value="1"/>
</dbReference>
<sequence>MRIFCFGFTPSQTSIFAPSILSTRTHEPEECHISFNMFMNTDQSEMESTRPKPIEASGNKYNHQVSEMGSRRVQLEDASSSSCHQSQHSQESVEQMSDSFYKVAFLELWRARRYHWSIFGLGESTPGSKRGWFHVRKASSRFGDHYITVSSDHFSVCRPFDRNSNKYQHLKHLIEDVQKQVELERSQSLMVPQVTVGIDVLVIEVIGKHLRDHRFVRFSGLRGVGKTPLAKLIFNRVCVEFEFTCFVEEIKFISGTKEEIKKKVWEKMCHHCQPVQSSSESSRDGWYQVVGKSMFLIFDDIEDCRHAELLQEIADSNRIGESQFIVTSRNTQCLQDCGDAVHIIPLDSLENRDAKKLLTAVYAFTNQEPPKSFEGVVQEVVEECGGLPLTLVVLGKYLRYQLIELWAEIPSTLRKCEEDIADLEQRVWVKLKLSYDKLPGDEVKNMFLDIACF</sequence>
<accession>A0ABD1YNP5</accession>
<evidence type="ECO:0000259" key="2">
    <source>
        <dbReference type="Pfam" id="PF00931"/>
    </source>
</evidence>
<dbReference type="AlphaFoldDB" id="A0ABD1YNP5"/>
<protein>
    <recommendedName>
        <fullName evidence="2">NB-ARC domain-containing protein</fullName>
    </recommendedName>
</protein>
<gene>
    <name evidence="3" type="ORF">R1flu_017087</name>
</gene>
<dbReference type="InterPro" id="IPR042197">
    <property type="entry name" value="Apaf_helical"/>
</dbReference>
<dbReference type="Proteomes" id="UP001605036">
    <property type="component" value="Unassembled WGS sequence"/>
</dbReference>
<dbReference type="PANTHER" id="PTHR11017">
    <property type="entry name" value="LEUCINE-RICH REPEAT-CONTAINING PROTEIN"/>
    <property type="match status" value="1"/>
</dbReference>
<dbReference type="InterPro" id="IPR002182">
    <property type="entry name" value="NB-ARC"/>
</dbReference>
<proteinExistence type="predicted"/>
<reference evidence="3 4" key="1">
    <citation type="submission" date="2024-09" db="EMBL/GenBank/DDBJ databases">
        <title>Chromosome-scale assembly of Riccia fluitans.</title>
        <authorList>
            <person name="Paukszto L."/>
            <person name="Sawicki J."/>
            <person name="Karawczyk K."/>
            <person name="Piernik-Szablinska J."/>
            <person name="Szczecinska M."/>
            <person name="Mazdziarz M."/>
        </authorList>
    </citation>
    <scope>NUCLEOTIDE SEQUENCE [LARGE SCALE GENOMIC DNA]</scope>
    <source>
        <strain evidence="3">Rf_01</strain>
        <tissue evidence="3">Aerial parts of the thallus</tissue>
    </source>
</reference>
<dbReference type="SUPFAM" id="SSF52540">
    <property type="entry name" value="P-loop containing nucleoside triphosphate hydrolases"/>
    <property type="match status" value="1"/>
</dbReference>